<organism evidence="1 2">
    <name type="scientific">Candidatus Beckwithbacteria bacterium CG22_combo_CG10-13_8_21_14_all_01_47_9</name>
    <dbReference type="NCBI Taxonomy" id="1974496"/>
    <lineage>
        <taxon>Bacteria</taxon>
        <taxon>Candidatus Beckwithiibacteriota</taxon>
    </lineage>
</organism>
<gene>
    <name evidence="1" type="ORF">COW80_02505</name>
</gene>
<comment type="caution">
    <text evidence="1">The sequence shown here is derived from an EMBL/GenBank/DDBJ whole genome shotgun (WGS) entry which is preliminary data.</text>
</comment>
<name>A0A2H0E0V0_9BACT</name>
<dbReference type="AlphaFoldDB" id="A0A2H0E0V0"/>
<proteinExistence type="predicted"/>
<protein>
    <submittedName>
        <fullName evidence="1">Uncharacterized protein</fullName>
    </submittedName>
</protein>
<reference evidence="1 2" key="1">
    <citation type="submission" date="2017-09" db="EMBL/GenBank/DDBJ databases">
        <title>Depth-based differentiation of microbial function through sediment-hosted aquifers and enrichment of novel symbionts in the deep terrestrial subsurface.</title>
        <authorList>
            <person name="Probst A.J."/>
            <person name="Ladd B."/>
            <person name="Jarett J.K."/>
            <person name="Geller-Mcgrath D.E."/>
            <person name="Sieber C.M."/>
            <person name="Emerson J.B."/>
            <person name="Anantharaman K."/>
            <person name="Thomas B.C."/>
            <person name="Malmstrom R."/>
            <person name="Stieglmeier M."/>
            <person name="Klingl A."/>
            <person name="Woyke T."/>
            <person name="Ryan C.M."/>
            <person name="Banfield J.F."/>
        </authorList>
    </citation>
    <scope>NUCLEOTIDE SEQUENCE [LARGE SCALE GENOMIC DNA]</scope>
    <source>
        <strain evidence="1">CG22_combo_CG10-13_8_21_14_all_01_47_9</strain>
    </source>
</reference>
<dbReference type="Proteomes" id="UP000229981">
    <property type="component" value="Unassembled WGS sequence"/>
</dbReference>
<accession>A0A2H0E0V0</accession>
<evidence type="ECO:0000313" key="2">
    <source>
        <dbReference type="Proteomes" id="UP000229981"/>
    </source>
</evidence>
<evidence type="ECO:0000313" key="1">
    <source>
        <dbReference type="EMBL" id="PIP88053.1"/>
    </source>
</evidence>
<sequence>MLTKQDLNQIKKITQDAVKNGTKTLTVDVKSLKIDVSKLEKSVSKLEKNVTTINHGLKKIDKKFDDLYDFLDKEHMSLVKRVVRIETNLNIQPLADF</sequence>
<dbReference type="Gene3D" id="1.20.5.170">
    <property type="match status" value="1"/>
</dbReference>
<dbReference type="EMBL" id="PCTU01000063">
    <property type="protein sequence ID" value="PIP88053.1"/>
    <property type="molecule type" value="Genomic_DNA"/>
</dbReference>